<dbReference type="EMBL" id="ML002499">
    <property type="protein sequence ID" value="RKP37413.1"/>
    <property type="molecule type" value="Genomic_DNA"/>
</dbReference>
<dbReference type="PROSITE" id="PS50919">
    <property type="entry name" value="MIR"/>
    <property type="match status" value="1"/>
</dbReference>
<keyword evidence="2" id="KW-0677">Repeat</keyword>
<dbReference type="SMART" id="SM00472">
    <property type="entry name" value="MIR"/>
    <property type="match status" value="1"/>
</dbReference>
<reference evidence="5" key="1">
    <citation type="journal article" date="2018" name="Nat. Microbiol.">
        <title>Leveraging single-cell genomics to expand the fungal tree of life.</title>
        <authorList>
            <person name="Ahrendt S.R."/>
            <person name="Quandt C.A."/>
            <person name="Ciobanu D."/>
            <person name="Clum A."/>
            <person name="Salamov A."/>
            <person name="Andreopoulos B."/>
            <person name="Cheng J.F."/>
            <person name="Woyke T."/>
            <person name="Pelin A."/>
            <person name="Henrissat B."/>
            <person name="Reynolds N.K."/>
            <person name="Benny G.L."/>
            <person name="Smith M.E."/>
            <person name="James T.Y."/>
            <person name="Grigoriev I.V."/>
        </authorList>
    </citation>
    <scope>NUCLEOTIDE SEQUENCE [LARGE SCALE GENOMIC DNA]</scope>
    <source>
        <strain evidence="5">RSA 468</strain>
    </source>
</reference>
<dbReference type="PANTHER" id="PTHR46809:SF2">
    <property type="entry name" value="GH21273P"/>
    <property type="match status" value="1"/>
</dbReference>
<keyword evidence="1" id="KW-0732">Signal</keyword>
<name>A0A4P9ZV23_9FUNG</name>
<feature type="non-terminal residue" evidence="4">
    <location>
        <position position="150"/>
    </location>
</feature>
<sequence length="150" mass="16588">GTGSGQRSVTGLDKKAGAAGYWVVYAPVSSPLTSADPTPQRGDKVPCGAVVRLQHPESTTFLHSHRFQSPISNQQEVSAFDGQDEGDNWVIECAQGTQYWSREKRVALRHQVTNYYLAADSQYKYNSPIPGQLEIFGQPRSNDNSQWMAQ</sequence>
<evidence type="ECO:0000313" key="5">
    <source>
        <dbReference type="Proteomes" id="UP000268162"/>
    </source>
</evidence>
<dbReference type="InterPro" id="IPR036300">
    <property type="entry name" value="MIR_dom_sf"/>
</dbReference>
<keyword evidence="5" id="KW-1185">Reference proteome</keyword>
<dbReference type="SUPFAM" id="SSF82109">
    <property type="entry name" value="MIR domain"/>
    <property type="match status" value="1"/>
</dbReference>
<evidence type="ECO:0000259" key="3">
    <source>
        <dbReference type="PROSITE" id="PS50919"/>
    </source>
</evidence>
<dbReference type="CDD" id="cd23279">
    <property type="entry name" value="beta-trefoil_MIR_SDF2-like"/>
    <property type="match status" value="1"/>
</dbReference>
<dbReference type="STRING" id="215637.A0A4P9ZV23"/>
<dbReference type="Gene3D" id="2.80.10.50">
    <property type="match status" value="1"/>
</dbReference>
<proteinExistence type="predicted"/>
<evidence type="ECO:0000256" key="1">
    <source>
        <dbReference type="ARBA" id="ARBA00022729"/>
    </source>
</evidence>
<accession>A0A4P9ZV23</accession>
<dbReference type="InterPro" id="IPR016093">
    <property type="entry name" value="MIR_motif"/>
</dbReference>
<evidence type="ECO:0000256" key="2">
    <source>
        <dbReference type="ARBA" id="ARBA00022737"/>
    </source>
</evidence>
<evidence type="ECO:0000313" key="4">
    <source>
        <dbReference type="EMBL" id="RKP37413.1"/>
    </source>
</evidence>
<dbReference type="PANTHER" id="PTHR46809">
    <property type="entry name" value="STROMAL CELL-DERIVED FACTOR 2-LIKE PROTEIN"/>
    <property type="match status" value="1"/>
</dbReference>
<organism evidence="4 5">
    <name type="scientific">Dimargaris cristalligena</name>
    <dbReference type="NCBI Taxonomy" id="215637"/>
    <lineage>
        <taxon>Eukaryota</taxon>
        <taxon>Fungi</taxon>
        <taxon>Fungi incertae sedis</taxon>
        <taxon>Zoopagomycota</taxon>
        <taxon>Kickxellomycotina</taxon>
        <taxon>Dimargaritomycetes</taxon>
        <taxon>Dimargaritales</taxon>
        <taxon>Dimargaritaceae</taxon>
        <taxon>Dimargaris</taxon>
    </lineage>
</organism>
<protein>
    <submittedName>
        <fullName evidence="4">MIR motif-containing protein</fullName>
    </submittedName>
</protein>
<dbReference type="AlphaFoldDB" id="A0A4P9ZV23"/>
<feature type="domain" description="MIR" evidence="3">
    <location>
        <begin position="42"/>
        <end position="94"/>
    </location>
</feature>
<feature type="non-terminal residue" evidence="4">
    <location>
        <position position="1"/>
    </location>
</feature>
<gene>
    <name evidence="4" type="ORF">BJ085DRAFT_8445</name>
</gene>
<dbReference type="Proteomes" id="UP000268162">
    <property type="component" value="Unassembled WGS sequence"/>
</dbReference>